<protein>
    <submittedName>
        <fullName evidence="7">FAD-dependent oxidoreductase</fullName>
    </submittedName>
</protein>
<organism evidence="7 8">
    <name type="scientific">Flavonifractor hominis</name>
    <dbReference type="NCBI Taxonomy" id="3133178"/>
    <lineage>
        <taxon>Bacteria</taxon>
        <taxon>Bacillati</taxon>
        <taxon>Bacillota</taxon>
        <taxon>Clostridia</taxon>
        <taxon>Eubacteriales</taxon>
        <taxon>Oscillospiraceae</taxon>
        <taxon>Flavonifractor</taxon>
    </lineage>
</organism>
<name>A0ABV1EP64_9FIRM</name>
<keyword evidence="6" id="KW-0472">Membrane</keyword>
<gene>
    <name evidence="7" type="ORF">WMO45_07620</name>
</gene>
<feature type="transmembrane region" description="Helical" evidence="6">
    <location>
        <begin position="13"/>
        <end position="36"/>
    </location>
</feature>
<dbReference type="InterPro" id="IPR036188">
    <property type="entry name" value="FAD/NAD-bd_sf"/>
</dbReference>
<reference evidence="7 8" key="1">
    <citation type="submission" date="2024-03" db="EMBL/GenBank/DDBJ databases">
        <title>Human intestinal bacterial collection.</title>
        <authorList>
            <person name="Pauvert C."/>
            <person name="Hitch T.C.A."/>
            <person name="Clavel T."/>
        </authorList>
    </citation>
    <scope>NUCLEOTIDE SEQUENCE [LARGE SCALE GENOMIC DNA]</scope>
    <source>
        <strain evidence="7 8">CLA-AP-H34</strain>
    </source>
</reference>
<dbReference type="PANTHER" id="PTHR43498:SF1">
    <property type="entry name" value="COB--COM HETERODISULFIDE REDUCTASE IRON-SULFUR SUBUNIT A"/>
    <property type="match status" value="1"/>
</dbReference>
<evidence type="ECO:0000256" key="6">
    <source>
        <dbReference type="SAM" id="Phobius"/>
    </source>
</evidence>
<dbReference type="RefSeq" id="WP_349139988.1">
    <property type="nucleotide sequence ID" value="NZ_JBBMFT010000003.1"/>
</dbReference>
<keyword evidence="6" id="KW-1133">Transmembrane helix</keyword>
<keyword evidence="1" id="KW-0004">4Fe-4S</keyword>
<comment type="caution">
    <text evidence="7">The sequence shown here is derived from an EMBL/GenBank/DDBJ whole genome shotgun (WGS) entry which is preliminary data.</text>
</comment>
<keyword evidence="6" id="KW-0812">Transmembrane</keyword>
<dbReference type="PRINTS" id="PR00411">
    <property type="entry name" value="PNDRDTASEI"/>
</dbReference>
<dbReference type="SUPFAM" id="SSF51905">
    <property type="entry name" value="FAD/NAD(P)-binding domain"/>
    <property type="match status" value="1"/>
</dbReference>
<evidence type="ECO:0000256" key="1">
    <source>
        <dbReference type="ARBA" id="ARBA00022485"/>
    </source>
</evidence>
<dbReference type="InterPro" id="IPR039650">
    <property type="entry name" value="HdrA-like"/>
</dbReference>
<keyword evidence="4" id="KW-0408">Iron</keyword>
<keyword evidence="8" id="KW-1185">Reference proteome</keyword>
<evidence type="ECO:0000313" key="7">
    <source>
        <dbReference type="EMBL" id="MEQ2456386.1"/>
    </source>
</evidence>
<evidence type="ECO:0000256" key="4">
    <source>
        <dbReference type="ARBA" id="ARBA00023004"/>
    </source>
</evidence>
<evidence type="ECO:0000256" key="3">
    <source>
        <dbReference type="ARBA" id="ARBA00023002"/>
    </source>
</evidence>
<evidence type="ECO:0000256" key="2">
    <source>
        <dbReference type="ARBA" id="ARBA00022723"/>
    </source>
</evidence>
<dbReference type="PANTHER" id="PTHR43498">
    <property type="entry name" value="FERREDOXIN:COB-COM HETERODISULFIDE REDUCTASE SUBUNIT A"/>
    <property type="match status" value="1"/>
</dbReference>
<dbReference type="Proteomes" id="UP001440599">
    <property type="component" value="Unassembled WGS sequence"/>
</dbReference>
<proteinExistence type="predicted"/>
<evidence type="ECO:0000256" key="5">
    <source>
        <dbReference type="ARBA" id="ARBA00023014"/>
    </source>
</evidence>
<keyword evidence="3" id="KW-0560">Oxidoreductase</keyword>
<dbReference type="Pfam" id="PF12831">
    <property type="entry name" value="FAD_oxidored"/>
    <property type="match status" value="1"/>
</dbReference>
<evidence type="ECO:0000313" key="8">
    <source>
        <dbReference type="Proteomes" id="UP001440599"/>
    </source>
</evidence>
<sequence length="421" mass="46122">MTGIEEKGRMLRVLFDCDVLVCGGGIAGIAAAVAAARNGARVTLLEREYALGGLATLGLITIYLPMCDGLGHQAEYGLVEELLRLSIKHGAEKDYTELFFQPHTVEERRAGPRLTAQFNPEFFALEAEKLLLELGVNIQYGTLVCGVAMKDGNKVDAVIVENKSERCAIRCKSVVDATGDSYVVKYADAGHVLYGGDNGLASWYYYYAGQEINLRMYGLSDVVPGENQSSNSWDNDVDTVIAGSRRYRGLDGVELSEMVADGHQHMLADMLLHKAQSPDFAPTTMSTIPLLRMTRRLAGAYEMDADEIEVYMPDSVGTFCDWRKRGPLYELPFRTLYSSTVPNLLVAGRNISVSDDMWDITRVIPVCAVSGEAAGTAAALSDNFPELDVTELQRHLQAQGVRLHCADIREKSESERKGNGS</sequence>
<accession>A0ABV1EP64</accession>
<dbReference type="Gene3D" id="3.50.50.60">
    <property type="entry name" value="FAD/NAD(P)-binding domain"/>
    <property type="match status" value="1"/>
</dbReference>
<dbReference type="EMBL" id="JBBMFT010000003">
    <property type="protein sequence ID" value="MEQ2456386.1"/>
    <property type="molecule type" value="Genomic_DNA"/>
</dbReference>
<keyword evidence="5" id="KW-0411">Iron-sulfur</keyword>
<keyword evidence="2" id="KW-0479">Metal-binding</keyword>